<proteinExistence type="predicted"/>
<sequence length="78" mass="8267">MAAWVLVVVGLGVMVISMVAIWVGYDGRLMVVSLGVRVVSKVVDFGGSRLGGGKRGRDMVADVGGCCFDGGRMEWVEF</sequence>
<keyword evidence="1" id="KW-0472">Membrane</keyword>
<evidence type="ECO:0000313" key="3">
    <source>
        <dbReference type="Proteomes" id="UP001642360"/>
    </source>
</evidence>
<dbReference type="AlphaFoldDB" id="A0ABC8S1B2"/>
<evidence type="ECO:0000313" key="2">
    <source>
        <dbReference type="EMBL" id="CAK9148783.1"/>
    </source>
</evidence>
<feature type="transmembrane region" description="Helical" evidence="1">
    <location>
        <begin position="6"/>
        <end position="25"/>
    </location>
</feature>
<keyword evidence="1" id="KW-0812">Transmembrane</keyword>
<gene>
    <name evidence="2" type="ORF">ILEXP_LOCUS16767</name>
</gene>
<keyword evidence="1" id="KW-1133">Transmembrane helix</keyword>
<organism evidence="2 3">
    <name type="scientific">Ilex paraguariensis</name>
    <name type="common">yerba mate</name>
    <dbReference type="NCBI Taxonomy" id="185542"/>
    <lineage>
        <taxon>Eukaryota</taxon>
        <taxon>Viridiplantae</taxon>
        <taxon>Streptophyta</taxon>
        <taxon>Embryophyta</taxon>
        <taxon>Tracheophyta</taxon>
        <taxon>Spermatophyta</taxon>
        <taxon>Magnoliopsida</taxon>
        <taxon>eudicotyledons</taxon>
        <taxon>Gunneridae</taxon>
        <taxon>Pentapetalae</taxon>
        <taxon>asterids</taxon>
        <taxon>campanulids</taxon>
        <taxon>Aquifoliales</taxon>
        <taxon>Aquifoliaceae</taxon>
        <taxon>Ilex</taxon>
    </lineage>
</organism>
<evidence type="ECO:0000256" key="1">
    <source>
        <dbReference type="SAM" id="Phobius"/>
    </source>
</evidence>
<evidence type="ECO:0008006" key="4">
    <source>
        <dbReference type="Google" id="ProtNLM"/>
    </source>
</evidence>
<comment type="caution">
    <text evidence="2">The sequence shown here is derived from an EMBL/GenBank/DDBJ whole genome shotgun (WGS) entry which is preliminary data.</text>
</comment>
<reference evidence="2 3" key="1">
    <citation type="submission" date="2024-02" db="EMBL/GenBank/DDBJ databases">
        <authorList>
            <person name="Vignale AGUSTIN F."/>
            <person name="Sosa J E."/>
            <person name="Modenutti C."/>
        </authorList>
    </citation>
    <scope>NUCLEOTIDE SEQUENCE [LARGE SCALE GENOMIC DNA]</scope>
</reference>
<feature type="non-terminal residue" evidence="2">
    <location>
        <position position="78"/>
    </location>
</feature>
<keyword evidence="3" id="KW-1185">Reference proteome</keyword>
<dbReference type="Proteomes" id="UP001642360">
    <property type="component" value="Unassembled WGS sequence"/>
</dbReference>
<dbReference type="EMBL" id="CAUOFW020001803">
    <property type="protein sequence ID" value="CAK9148783.1"/>
    <property type="molecule type" value="Genomic_DNA"/>
</dbReference>
<accession>A0ABC8S1B2</accession>
<name>A0ABC8S1B2_9AQUA</name>
<protein>
    <recommendedName>
        <fullName evidence="4">NADH dehydrogenase subunit 6</fullName>
    </recommendedName>
</protein>